<organism evidence="1 2">
    <name type="scientific">Streptomyces monashensis</name>
    <dbReference type="NCBI Taxonomy" id="1678012"/>
    <lineage>
        <taxon>Bacteria</taxon>
        <taxon>Bacillati</taxon>
        <taxon>Actinomycetota</taxon>
        <taxon>Actinomycetes</taxon>
        <taxon>Kitasatosporales</taxon>
        <taxon>Streptomycetaceae</taxon>
        <taxon>Streptomyces</taxon>
    </lineage>
</organism>
<proteinExistence type="predicted"/>
<dbReference type="Proteomes" id="UP000179642">
    <property type="component" value="Unassembled WGS sequence"/>
</dbReference>
<dbReference type="Gene3D" id="3.40.50.720">
    <property type="entry name" value="NAD(P)-binding Rossmann-like Domain"/>
    <property type="match status" value="1"/>
</dbReference>
<dbReference type="InterPro" id="IPR036291">
    <property type="entry name" value="NAD(P)-bd_dom_sf"/>
</dbReference>
<name>A0A1S2PF63_9ACTN</name>
<reference evidence="1 2" key="1">
    <citation type="submission" date="2016-10" db="EMBL/GenBank/DDBJ databases">
        <title>Genome sequence of Streptomyces sp. MUSC 1.</title>
        <authorList>
            <person name="Lee L.-H."/>
            <person name="Ser H.-L."/>
            <person name="Law J.W.-F."/>
        </authorList>
    </citation>
    <scope>NUCLEOTIDE SEQUENCE [LARGE SCALE GENOMIC DNA]</scope>
    <source>
        <strain evidence="1 2">MUSC 1</strain>
    </source>
</reference>
<comment type="caution">
    <text evidence="1">The sequence shown here is derived from an EMBL/GenBank/DDBJ whole genome shotgun (WGS) entry which is preliminary data.</text>
</comment>
<keyword evidence="2" id="KW-1185">Reference proteome</keyword>
<evidence type="ECO:0000313" key="1">
    <source>
        <dbReference type="EMBL" id="OIJ92297.1"/>
    </source>
</evidence>
<dbReference type="AlphaFoldDB" id="A0A1S2PF63"/>
<dbReference type="SUPFAM" id="SSF51735">
    <property type="entry name" value="NAD(P)-binding Rossmann-fold domains"/>
    <property type="match status" value="1"/>
</dbReference>
<protein>
    <submittedName>
        <fullName evidence="1">Uncharacterized protein</fullName>
    </submittedName>
</protein>
<accession>A0A1S2PF63</accession>
<gene>
    <name evidence="1" type="ORF">BIV23_38790</name>
</gene>
<sequence length="81" mass="8283">MDTVHVCDAAEAHVLAVEKLTPDSPLAGAGYFLTQGRPCSLATTVRGLLARHGITAEIRSVPAHAARAAAVLLEAAAKALP</sequence>
<evidence type="ECO:0000313" key="2">
    <source>
        <dbReference type="Proteomes" id="UP000179642"/>
    </source>
</evidence>
<dbReference type="EMBL" id="MLYO01000081">
    <property type="protein sequence ID" value="OIJ92297.1"/>
    <property type="molecule type" value="Genomic_DNA"/>
</dbReference>